<feature type="compositionally biased region" description="Low complexity" evidence="1">
    <location>
        <begin position="80"/>
        <end position="91"/>
    </location>
</feature>
<proteinExistence type="predicted"/>
<reference evidence="2" key="1">
    <citation type="submission" date="2006-10" db="EMBL/GenBank/DDBJ databases">
        <title>Complete sequence of Solibacter usitatus Ellin6076.</title>
        <authorList>
            <consortium name="US DOE Joint Genome Institute"/>
            <person name="Copeland A."/>
            <person name="Lucas S."/>
            <person name="Lapidus A."/>
            <person name="Barry K."/>
            <person name="Detter J.C."/>
            <person name="Glavina del Rio T."/>
            <person name="Hammon N."/>
            <person name="Israni S."/>
            <person name="Dalin E."/>
            <person name="Tice H."/>
            <person name="Pitluck S."/>
            <person name="Thompson L.S."/>
            <person name="Brettin T."/>
            <person name="Bruce D."/>
            <person name="Han C."/>
            <person name="Tapia R."/>
            <person name="Gilna P."/>
            <person name="Schmutz J."/>
            <person name="Larimer F."/>
            <person name="Land M."/>
            <person name="Hauser L."/>
            <person name="Kyrpides N."/>
            <person name="Mikhailova N."/>
            <person name="Janssen P.H."/>
            <person name="Kuske C.R."/>
            <person name="Richardson P."/>
        </authorList>
    </citation>
    <scope>NUCLEOTIDE SEQUENCE</scope>
    <source>
        <strain evidence="2">Ellin6076</strain>
    </source>
</reference>
<dbReference type="InParanoid" id="Q01RH8"/>
<dbReference type="KEGG" id="sus:Acid_6825"/>
<dbReference type="STRING" id="234267.Acid_6825"/>
<accession>Q01RH8</accession>
<sequence>MEIDDSILQAALIGFSVRRGEIAEKIAELERKLAGRSRNTATVAQEHTVPSVKRTISAKGRAAIGAATKKRWAEFRKARAANATKTTVKKAAPPRPVPKRKLSPAAKAKLVANLAKARAAKAAKKTEGGTVPV</sequence>
<dbReference type="EMBL" id="CP000473">
    <property type="protein sequence ID" value="ABJ87742.1"/>
    <property type="molecule type" value="Genomic_DNA"/>
</dbReference>
<evidence type="ECO:0000256" key="1">
    <source>
        <dbReference type="SAM" id="MobiDB-lite"/>
    </source>
</evidence>
<dbReference type="AlphaFoldDB" id="Q01RH8"/>
<dbReference type="HOGENOM" id="CLU_1905389_0_0_0"/>
<name>Q01RH8_SOLUE</name>
<protein>
    <submittedName>
        <fullName evidence="2">R27-2 protein</fullName>
    </submittedName>
</protein>
<gene>
    <name evidence="2" type="ordered locus">Acid_6825</name>
</gene>
<organism evidence="2">
    <name type="scientific">Solibacter usitatus (strain Ellin6076)</name>
    <dbReference type="NCBI Taxonomy" id="234267"/>
    <lineage>
        <taxon>Bacteria</taxon>
        <taxon>Pseudomonadati</taxon>
        <taxon>Acidobacteriota</taxon>
        <taxon>Terriglobia</taxon>
        <taxon>Bryobacterales</taxon>
        <taxon>Solibacteraceae</taxon>
        <taxon>Candidatus Solibacter</taxon>
    </lineage>
</organism>
<evidence type="ECO:0000313" key="2">
    <source>
        <dbReference type="EMBL" id="ABJ87742.1"/>
    </source>
</evidence>
<feature type="region of interest" description="Disordered" evidence="1">
    <location>
        <begin position="79"/>
        <end position="105"/>
    </location>
</feature>